<organism evidence="2 3">
    <name type="scientific">Cellulomonas wangsupingiae</name>
    <dbReference type="NCBI Taxonomy" id="2968085"/>
    <lineage>
        <taxon>Bacteria</taxon>
        <taxon>Bacillati</taxon>
        <taxon>Actinomycetota</taxon>
        <taxon>Actinomycetes</taxon>
        <taxon>Micrococcales</taxon>
        <taxon>Cellulomonadaceae</taxon>
        <taxon>Cellulomonas</taxon>
    </lineage>
</organism>
<sequence length="55" mass="6213">MPARAKSILMWIVVIFLIYAVVTNPDQAADVVRAIWDFIYGAFTGFARFFDNLAS</sequence>
<dbReference type="EMBL" id="CP101989">
    <property type="protein sequence ID" value="UUI65979.1"/>
    <property type="molecule type" value="Genomic_DNA"/>
</dbReference>
<evidence type="ECO:0000313" key="2">
    <source>
        <dbReference type="EMBL" id="UUI65979.1"/>
    </source>
</evidence>
<accession>A0ABY5K840</accession>
<proteinExistence type="predicted"/>
<feature type="transmembrane region" description="Helical" evidence="1">
    <location>
        <begin position="7"/>
        <end position="25"/>
    </location>
</feature>
<keyword evidence="1" id="KW-0812">Transmembrane</keyword>
<reference evidence="2 3" key="1">
    <citation type="submission" date="2022-07" db="EMBL/GenBank/DDBJ databases">
        <title>Novel species in genus cellulomonas.</title>
        <authorList>
            <person name="Ye L."/>
        </authorList>
    </citation>
    <scope>NUCLEOTIDE SEQUENCE [LARGE SCALE GENOMIC DNA]</scope>
    <source>
        <strain evidence="3">zg-Y908</strain>
    </source>
</reference>
<protein>
    <submittedName>
        <fullName evidence="2">Uncharacterized protein</fullName>
    </submittedName>
</protein>
<keyword evidence="1" id="KW-0472">Membrane</keyword>
<dbReference type="Proteomes" id="UP001317322">
    <property type="component" value="Chromosome"/>
</dbReference>
<evidence type="ECO:0000256" key="1">
    <source>
        <dbReference type="SAM" id="Phobius"/>
    </source>
</evidence>
<gene>
    <name evidence="2" type="ORF">NP075_04400</name>
</gene>
<keyword evidence="1" id="KW-1133">Transmembrane helix</keyword>
<name>A0ABY5K840_9CELL</name>
<dbReference type="RefSeq" id="WP_227564093.1">
    <property type="nucleotide sequence ID" value="NZ_CP101989.1"/>
</dbReference>
<keyword evidence="3" id="KW-1185">Reference proteome</keyword>
<evidence type="ECO:0000313" key="3">
    <source>
        <dbReference type="Proteomes" id="UP001317322"/>
    </source>
</evidence>